<keyword evidence="5" id="KW-1133">Transmembrane helix</keyword>
<keyword evidence="5" id="KW-0812">Transmembrane</keyword>
<evidence type="ECO:0000256" key="3">
    <source>
        <dbReference type="ARBA" id="ARBA00023002"/>
    </source>
</evidence>
<dbReference type="GO" id="GO:0016491">
    <property type="term" value="F:oxidoreductase activity"/>
    <property type="evidence" value="ECO:0007669"/>
    <property type="project" value="UniProtKB-KW"/>
</dbReference>
<keyword evidence="1" id="KW-0285">Flavoprotein</keyword>
<evidence type="ECO:0000256" key="4">
    <source>
        <dbReference type="SAM" id="MobiDB-lite"/>
    </source>
</evidence>
<dbReference type="GeneID" id="17286984"/>
<keyword evidence="7" id="KW-1185">Reference proteome</keyword>
<name>A0A0D3L129_EMIH1</name>
<dbReference type="HOGENOM" id="CLU_006909_7_5_1"/>
<dbReference type="EnsemblProtists" id="EOD41714">
    <property type="protein sequence ID" value="EOD41714"/>
    <property type="gene ID" value="EMIHUDRAFT_94953"/>
</dbReference>
<dbReference type="PRINTS" id="PR00419">
    <property type="entry name" value="ADXRDTASE"/>
</dbReference>
<dbReference type="Proteomes" id="UP000013827">
    <property type="component" value="Unassembled WGS sequence"/>
</dbReference>
<feature type="region of interest" description="Disordered" evidence="4">
    <location>
        <begin position="48"/>
        <end position="67"/>
    </location>
</feature>
<keyword evidence="5" id="KW-0472">Membrane</keyword>
<dbReference type="eggNOG" id="KOG1399">
    <property type="taxonomic scope" value="Eukaryota"/>
</dbReference>
<evidence type="ECO:0008006" key="8">
    <source>
        <dbReference type="Google" id="ProtNLM"/>
    </source>
</evidence>
<dbReference type="PANTHER" id="PTHR23023">
    <property type="entry name" value="DIMETHYLANILINE MONOOXYGENASE"/>
    <property type="match status" value="1"/>
</dbReference>
<accession>A0A0D3L129</accession>
<dbReference type="PaxDb" id="2903-EOD41714"/>
<evidence type="ECO:0000256" key="1">
    <source>
        <dbReference type="ARBA" id="ARBA00022630"/>
    </source>
</evidence>
<organism evidence="6 7">
    <name type="scientific">Emiliania huxleyi (strain CCMP1516)</name>
    <dbReference type="NCBI Taxonomy" id="280463"/>
    <lineage>
        <taxon>Eukaryota</taxon>
        <taxon>Haptista</taxon>
        <taxon>Haptophyta</taxon>
        <taxon>Prymnesiophyceae</taxon>
        <taxon>Isochrysidales</taxon>
        <taxon>Noelaerhabdaceae</taxon>
        <taxon>Emiliania</taxon>
    </lineage>
</organism>
<keyword evidence="3" id="KW-0560">Oxidoreductase</keyword>
<dbReference type="InterPro" id="IPR036188">
    <property type="entry name" value="FAD/NAD-bd_sf"/>
</dbReference>
<dbReference type="OMA" id="VGPWKWE"/>
<proteinExistence type="predicted"/>
<dbReference type="RefSeq" id="XP_005794143.1">
    <property type="nucleotide sequence ID" value="XM_005794086.1"/>
</dbReference>
<protein>
    <recommendedName>
        <fullName evidence="8">Flavin-containing monooxygenase</fullName>
    </recommendedName>
</protein>
<evidence type="ECO:0000256" key="2">
    <source>
        <dbReference type="ARBA" id="ARBA00022827"/>
    </source>
</evidence>
<feature type="transmembrane region" description="Helical" evidence="5">
    <location>
        <begin position="601"/>
        <end position="626"/>
    </location>
</feature>
<keyword evidence="2" id="KW-0274">FAD</keyword>
<evidence type="ECO:0000313" key="7">
    <source>
        <dbReference type="Proteomes" id="UP000013827"/>
    </source>
</evidence>
<dbReference type="SUPFAM" id="SSF51905">
    <property type="entry name" value="FAD/NAD(P)-binding domain"/>
    <property type="match status" value="2"/>
</dbReference>
<reference evidence="6" key="2">
    <citation type="submission" date="2024-10" db="UniProtKB">
        <authorList>
            <consortium name="EnsemblProtists"/>
        </authorList>
    </citation>
    <scope>IDENTIFICATION</scope>
</reference>
<dbReference type="Gene3D" id="3.50.50.60">
    <property type="entry name" value="FAD/NAD(P)-binding domain"/>
    <property type="match status" value="2"/>
</dbReference>
<feature type="compositionally biased region" description="Gly residues" evidence="4">
    <location>
        <begin position="440"/>
        <end position="454"/>
    </location>
</feature>
<dbReference type="InterPro" id="IPR050346">
    <property type="entry name" value="FMO-like"/>
</dbReference>
<sequence>MTCSVSSSCTLKFAFGSASSTTPSSSSMSLFAFICTAAAAEREWPGGTAWSTAAPATTGAATGEEGCRPTASRDAGCEFLMASLTPWHRLATRPAEPSARAEVRTICVIGAGPSGLVAAKHLRDVGYTVTVLERSSKVGGTFVHKAYDDARLVSSKYLTAFSDLRSPTTAADHMSLPEYVAYLEEYCDRQELWSLMRFGTEVLRVTRETVNGALVYNVETRASEAYPADAGGAAQAGEGRTRTAQFDAVCVCSGLHEAISVKRGFLAVPYEGWGGVPLDTLIANLFEHCHEHWLLHALHVKWAVTTVFIRAGFWLTTGSSAGWDQWVKRGHHILCKSTAALPFMNRPAKRKTGPDAEDTPLSNQHSRKTWRHRLWSWLDPPHKRVDKDILTFPAPAKIDGRRVTFVDGTTFEADVLVYATGYCQRFPFLEPVSCPPPAAGGAGEAGGWRGGSGARGEEDPLPSEHFIVSAEEPTLAFLGFVRPNVGAIPPMSELQVLWWIEKLRGRIAAGHAPPSYGLLGKKLVYGVDYGNYMHQLAAEFGAVPSLWSLARRPRVLVAYCLGQAYVSFFRLQGPFASQEAWEVAATELYAPVLRRGIATNLVFLAVMLVFGSMSAALCAAEAVLALPRAAVRLAAAVPRRLLAARRHRD</sequence>
<dbReference type="KEGG" id="ehx:EMIHUDRAFT_94953"/>
<evidence type="ECO:0000313" key="6">
    <source>
        <dbReference type="EnsemblProtists" id="EOD41714"/>
    </source>
</evidence>
<dbReference type="Pfam" id="PF13450">
    <property type="entry name" value="NAD_binding_8"/>
    <property type="match status" value="1"/>
</dbReference>
<feature type="region of interest" description="Disordered" evidence="4">
    <location>
        <begin position="439"/>
        <end position="459"/>
    </location>
</feature>
<evidence type="ECO:0000256" key="5">
    <source>
        <dbReference type="SAM" id="Phobius"/>
    </source>
</evidence>
<feature type="compositionally biased region" description="Low complexity" evidence="4">
    <location>
        <begin position="48"/>
        <end position="64"/>
    </location>
</feature>
<reference evidence="7" key="1">
    <citation type="journal article" date="2013" name="Nature">
        <title>Pan genome of the phytoplankton Emiliania underpins its global distribution.</title>
        <authorList>
            <person name="Read B.A."/>
            <person name="Kegel J."/>
            <person name="Klute M.J."/>
            <person name="Kuo A."/>
            <person name="Lefebvre S.C."/>
            <person name="Maumus F."/>
            <person name="Mayer C."/>
            <person name="Miller J."/>
            <person name="Monier A."/>
            <person name="Salamov A."/>
            <person name="Young J."/>
            <person name="Aguilar M."/>
            <person name="Claverie J.M."/>
            <person name="Frickenhaus S."/>
            <person name="Gonzalez K."/>
            <person name="Herman E.K."/>
            <person name="Lin Y.C."/>
            <person name="Napier J."/>
            <person name="Ogata H."/>
            <person name="Sarno A.F."/>
            <person name="Shmutz J."/>
            <person name="Schroeder D."/>
            <person name="de Vargas C."/>
            <person name="Verret F."/>
            <person name="von Dassow P."/>
            <person name="Valentin K."/>
            <person name="Van de Peer Y."/>
            <person name="Wheeler G."/>
            <person name="Dacks J.B."/>
            <person name="Delwiche C.F."/>
            <person name="Dyhrman S.T."/>
            <person name="Glockner G."/>
            <person name="John U."/>
            <person name="Richards T."/>
            <person name="Worden A.Z."/>
            <person name="Zhang X."/>
            <person name="Grigoriev I.V."/>
            <person name="Allen A.E."/>
            <person name="Bidle K."/>
            <person name="Borodovsky M."/>
            <person name="Bowler C."/>
            <person name="Brownlee C."/>
            <person name="Cock J.M."/>
            <person name="Elias M."/>
            <person name="Gladyshev V.N."/>
            <person name="Groth M."/>
            <person name="Guda C."/>
            <person name="Hadaegh A."/>
            <person name="Iglesias-Rodriguez M.D."/>
            <person name="Jenkins J."/>
            <person name="Jones B.M."/>
            <person name="Lawson T."/>
            <person name="Leese F."/>
            <person name="Lindquist E."/>
            <person name="Lobanov A."/>
            <person name="Lomsadze A."/>
            <person name="Malik S.B."/>
            <person name="Marsh M.E."/>
            <person name="Mackinder L."/>
            <person name="Mock T."/>
            <person name="Mueller-Roeber B."/>
            <person name="Pagarete A."/>
            <person name="Parker M."/>
            <person name="Probert I."/>
            <person name="Quesneville H."/>
            <person name="Raines C."/>
            <person name="Rensing S.A."/>
            <person name="Riano-Pachon D.M."/>
            <person name="Richier S."/>
            <person name="Rokitta S."/>
            <person name="Shiraiwa Y."/>
            <person name="Soanes D.M."/>
            <person name="van der Giezen M."/>
            <person name="Wahlund T.M."/>
            <person name="Williams B."/>
            <person name="Wilson W."/>
            <person name="Wolfe G."/>
            <person name="Wurch L.L."/>
        </authorList>
    </citation>
    <scope>NUCLEOTIDE SEQUENCE</scope>
</reference>
<dbReference type="AlphaFoldDB" id="A0A0D3L129"/>